<dbReference type="Gene3D" id="1.20.120.450">
    <property type="entry name" value="dinb family like domain"/>
    <property type="match status" value="1"/>
</dbReference>
<dbReference type="Proteomes" id="UP000319353">
    <property type="component" value="Unassembled WGS sequence"/>
</dbReference>
<evidence type="ECO:0000313" key="2">
    <source>
        <dbReference type="EMBL" id="TMI96509.1"/>
    </source>
</evidence>
<protein>
    <submittedName>
        <fullName evidence="2">DinB family protein</fullName>
    </submittedName>
</protein>
<dbReference type="SUPFAM" id="SSF109854">
    <property type="entry name" value="DinB/YfiT-like putative metalloenzymes"/>
    <property type="match status" value="1"/>
</dbReference>
<reference evidence="2 3" key="1">
    <citation type="journal article" date="2019" name="Nat. Microbiol.">
        <title>Mediterranean grassland soil C-N compound turnover is dependent on rainfall and depth, and is mediated by genomically divergent microorganisms.</title>
        <authorList>
            <person name="Diamond S."/>
            <person name="Andeer P.F."/>
            <person name="Li Z."/>
            <person name="Crits-Christoph A."/>
            <person name="Burstein D."/>
            <person name="Anantharaman K."/>
            <person name="Lane K.R."/>
            <person name="Thomas B.C."/>
            <person name="Pan C."/>
            <person name="Northen T.R."/>
            <person name="Banfield J.F."/>
        </authorList>
    </citation>
    <scope>NUCLEOTIDE SEQUENCE [LARGE SCALE GENOMIC DNA]</scope>
    <source>
        <strain evidence="2">NP_4</strain>
    </source>
</reference>
<evidence type="ECO:0000313" key="3">
    <source>
        <dbReference type="Proteomes" id="UP000319353"/>
    </source>
</evidence>
<dbReference type="Pfam" id="PF12867">
    <property type="entry name" value="DinB_2"/>
    <property type="match status" value="1"/>
</dbReference>
<proteinExistence type="predicted"/>
<feature type="domain" description="DinB-like" evidence="1">
    <location>
        <begin position="11"/>
        <end position="126"/>
    </location>
</feature>
<dbReference type="InterPro" id="IPR034660">
    <property type="entry name" value="DinB/YfiT-like"/>
</dbReference>
<organism evidence="2 3">
    <name type="scientific">Candidatus Segetimicrobium genomatis</name>
    <dbReference type="NCBI Taxonomy" id="2569760"/>
    <lineage>
        <taxon>Bacteria</taxon>
        <taxon>Bacillati</taxon>
        <taxon>Candidatus Sysuimicrobiota</taxon>
        <taxon>Candidatus Sysuimicrobiia</taxon>
        <taxon>Candidatus Sysuimicrobiales</taxon>
        <taxon>Candidatus Segetimicrobiaceae</taxon>
        <taxon>Candidatus Segetimicrobium</taxon>
    </lineage>
</organism>
<comment type="caution">
    <text evidence="2">The sequence shown here is derived from an EMBL/GenBank/DDBJ whole genome shotgun (WGS) entry which is preliminary data.</text>
</comment>
<gene>
    <name evidence="2" type="ORF">E6H01_13805</name>
</gene>
<dbReference type="InterPro" id="IPR024775">
    <property type="entry name" value="DinB-like"/>
</dbReference>
<name>A0A537KL61_9BACT</name>
<sequence length="141" mass="16016">MNEELAGYLQQIEAVKREAETFLTGMTDAQFNWRPGPDRWSIAQCFDHLNVSVRKTIPAFDRAIAAARARGRLAPGPFRYGWFARWMVGSMEPPVKRRQGTFKILLPAQEVPLAPTLAEFRMVRDRRQTSPTVEAEVVGGR</sequence>
<dbReference type="EMBL" id="VBAL01000251">
    <property type="protein sequence ID" value="TMI96509.1"/>
    <property type="molecule type" value="Genomic_DNA"/>
</dbReference>
<dbReference type="AlphaFoldDB" id="A0A537KL61"/>
<evidence type="ECO:0000259" key="1">
    <source>
        <dbReference type="Pfam" id="PF12867"/>
    </source>
</evidence>
<accession>A0A537KL61</accession>